<comment type="caution">
    <text evidence="3">The sequence shown here is derived from an EMBL/GenBank/DDBJ whole genome shotgun (WGS) entry which is preliminary data.</text>
</comment>
<reference evidence="4" key="1">
    <citation type="journal article" date="2019" name="Int. J. Syst. Evol. Microbiol.">
        <title>The Global Catalogue of Microorganisms (GCM) 10K type strain sequencing project: providing services to taxonomists for standard genome sequencing and annotation.</title>
        <authorList>
            <consortium name="The Broad Institute Genomics Platform"/>
            <consortium name="The Broad Institute Genome Sequencing Center for Infectious Disease"/>
            <person name="Wu L."/>
            <person name="Ma J."/>
        </authorList>
    </citation>
    <scope>NUCLEOTIDE SEQUENCE [LARGE SCALE GENOMIC DNA]</scope>
    <source>
        <strain evidence="4">JCM 17564</strain>
    </source>
</reference>
<name>A0ABP7UGF5_9SPHN</name>
<accession>A0ABP7UGF5</accession>
<feature type="chain" id="PRO_5046141814" description="Putative auto-transporter adhesin head GIN domain-containing protein" evidence="1">
    <location>
        <begin position="23"/>
        <end position="237"/>
    </location>
</feature>
<evidence type="ECO:0000256" key="1">
    <source>
        <dbReference type="SAM" id="SignalP"/>
    </source>
</evidence>
<keyword evidence="4" id="KW-1185">Reference proteome</keyword>
<dbReference type="EMBL" id="BAABBR010000001">
    <property type="protein sequence ID" value="GAA4042656.1"/>
    <property type="molecule type" value="Genomic_DNA"/>
</dbReference>
<dbReference type="Gene3D" id="2.160.20.120">
    <property type="match status" value="1"/>
</dbReference>
<gene>
    <name evidence="3" type="ORF">GCM10022281_24800</name>
</gene>
<evidence type="ECO:0000313" key="3">
    <source>
        <dbReference type="EMBL" id="GAA4042656.1"/>
    </source>
</evidence>
<protein>
    <recommendedName>
        <fullName evidence="2">Putative auto-transporter adhesin head GIN domain-containing protein</fullName>
    </recommendedName>
</protein>
<evidence type="ECO:0000313" key="4">
    <source>
        <dbReference type="Proteomes" id="UP001424459"/>
    </source>
</evidence>
<organism evidence="3 4">
    <name type="scientific">Sphingomonas rosea</name>
    <dbReference type="NCBI Taxonomy" id="335605"/>
    <lineage>
        <taxon>Bacteria</taxon>
        <taxon>Pseudomonadati</taxon>
        <taxon>Pseudomonadota</taxon>
        <taxon>Alphaproteobacteria</taxon>
        <taxon>Sphingomonadales</taxon>
        <taxon>Sphingomonadaceae</taxon>
        <taxon>Sphingomonas</taxon>
    </lineage>
</organism>
<proteinExistence type="predicted"/>
<feature type="signal peptide" evidence="1">
    <location>
        <begin position="1"/>
        <end position="22"/>
    </location>
</feature>
<feature type="domain" description="Putative auto-transporter adhesin head GIN" evidence="2">
    <location>
        <begin position="62"/>
        <end position="221"/>
    </location>
</feature>
<dbReference type="Pfam" id="PF10988">
    <property type="entry name" value="DUF2807"/>
    <property type="match status" value="1"/>
</dbReference>
<sequence>MTRPRIVIILASLVSATLPLGAALVPATPAHAEGWNVVHRTNAPMVSGSGRLMQQARAVAPFRRIETLGAENVTVQIGPRASVVVTADDNILPLVTTEVRGGTLRIASRGSFRSRTPIRVAITVPALDAYQSTGSGNATITGIDSPRLALTLTGSGNIRATGRTGELRLGVNGSGNADVAGLAAARAEVTVHGSGNADVRAEQNLDAAVYGSGSINYAGRAAVQQRRYGSGSIVARR</sequence>
<dbReference type="RefSeq" id="WP_344697408.1">
    <property type="nucleotide sequence ID" value="NZ_BAABBR010000001.1"/>
</dbReference>
<evidence type="ECO:0000259" key="2">
    <source>
        <dbReference type="Pfam" id="PF10988"/>
    </source>
</evidence>
<dbReference type="Proteomes" id="UP001424459">
    <property type="component" value="Unassembled WGS sequence"/>
</dbReference>
<dbReference type="InterPro" id="IPR021255">
    <property type="entry name" value="DUF2807"/>
</dbReference>
<keyword evidence="1" id="KW-0732">Signal</keyword>